<accession>A0A9X1N8T9</accession>
<evidence type="ECO:0000313" key="2">
    <source>
        <dbReference type="EMBL" id="MCD5309683.1"/>
    </source>
</evidence>
<evidence type="ECO:0000259" key="1">
    <source>
        <dbReference type="SMART" id="SM00849"/>
    </source>
</evidence>
<dbReference type="InterPro" id="IPR036866">
    <property type="entry name" value="RibonucZ/Hydroxyglut_hydro"/>
</dbReference>
<dbReference type="InterPro" id="IPR050114">
    <property type="entry name" value="UPF0173_UPF0282_UlaG_hydrolase"/>
</dbReference>
<dbReference type="RefSeq" id="WP_231438605.1">
    <property type="nucleotide sequence ID" value="NZ_JAJOMB010000001.1"/>
</dbReference>
<proteinExistence type="predicted"/>
<gene>
    <name evidence="2" type="ORF">LR394_02155</name>
</gene>
<feature type="domain" description="Metallo-beta-lactamase" evidence="1">
    <location>
        <begin position="7"/>
        <end position="179"/>
    </location>
</feature>
<dbReference type="Gene3D" id="3.60.15.10">
    <property type="entry name" value="Ribonuclease Z/Hydroxyacylglutathione hydrolase-like"/>
    <property type="match status" value="1"/>
</dbReference>
<organism evidence="2 3">
    <name type="scientific">Kineosporia babensis</name>
    <dbReference type="NCBI Taxonomy" id="499548"/>
    <lineage>
        <taxon>Bacteria</taxon>
        <taxon>Bacillati</taxon>
        <taxon>Actinomycetota</taxon>
        <taxon>Actinomycetes</taxon>
        <taxon>Kineosporiales</taxon>
        <taxon>Kineosporiaceae</taxon>
        <taxon>Kineosporia</taxon>
    </lineage>
</organism>
<reference evidence="2" key="1">
    <citation type="submission" date="2021-11" db="EMBL/GenBank/DDBJ databases">
        <title>Streptomyces corallinus and Kineosporia corallina sp. nov., two new coral-derived marine actinobacteria.</title>
        <authorList>
            <person name="Buangrab K."/>
            <person name="Sutthacheep M."/>
            <person name="Yeemin T."/>
            <person name="Harunari E."/>
            <person name="Igarashi Y."/>
            <person name="Sripreechasak P."/>
            <person name="Kanchanasin P."/>
            <person name="Tanasupawat S."/>
            <person name="Phongsopitanun W."/>
        </authorList>
    </citation>
    <scope>NUCLEOTIDE SEQUENCE</scope>
    <source>
        <strain evidence="2">JCM 31032</strain>
    </source>
</reference>
<dbReference type="PANTHER" id="PTHR43546:SF3">
    <property type="entry name" value="UPF0173 METAL-DEPENDENT HYDROLASE MJ1163"/>
    <property type="match status" value="1"/>
</dbReference>
<protein>
    <submittedName>
        <fullName evidence="2">MBL fold metallo-hydrolase</fullName>
    </submittedName>
</protein>
<dbReference type="EMBL" id="JAJOMB010000001">
    <property type="protein sequence ID" value="MCD5309683.1"/>
    <property type="molecule type" value="Genomic_DNA"/>
</dbReference>
<comment type="caution">
    <text evidence="2">The sequence shown here is derived from an EMBL/GenBank/DDBJ whole genome shotgun (WGS) entry which is preliminary data.</text>
</comment>
<dbReference type="Proteomes" id="UP001138997">
    <property type="component" value="Unassembled WGS sequence"/>
</dbReference>
<dbReference type="InterPro" id="IPR001279">
    <property type="entry name" value="Metallo-B-lactamas"/>
</dbReference>
<dbReference type="SMART" id="SM00849">
    <property type="entry name" value="Lactamase_B"/>
    <property type="match status" value="1"/>
</dbReference>
<name>A0A9X1N8T9_9ACTN</name>
<evidence type="ECO:0000313" key="3">
    <source>
        <dbReference type="Proteomes" id="UP001138997"/>
    </source>
</evidence>
<dbReference type="PANTHER" id="PTHR43546">
    <property type="entry name" value="UPF0173 METAL-DEPENDENT HYDROLASE MJ1163-RELATED"/>
    <property type="match status" value="1"/>
</dbReference>
<dbReference type="SUPFAM" id="SSF56281">
    <property type="entry name" value="Metallo-hydrolase/oxidoreductase"/>
    <property type="match status" value="1"/>
</dbReference>
<dbReference type="Pfam" id="PF13483">
    <property type="entry name" value="Lactamase_B_3"/>
    <property type="match status" value="1"/>
</dbReference>
<keyword evidence="3" id="KW-1185">Reference proteome</keyword>
<dbReference type="AlphaFoldDB" id="A0A9X1N8T9"/>
<sequence>MRITHIGHSCLLVETGGARILTDPGAFSEGFEELTGLDAIAVTHQHIDHLDTDRLPALLAANPQAVVLAEPETAAIMARAGIEAKPLTLEEPVKLAEATLTAVGGAHAEIHADIPLIGNMGLQVSAPGDITLFHPGDSYGALPSGIDLLALPLNAPWAKFSETANFARAIAPGRLFPIHDALLQPTGREVYLRNLSGLLPAGAQLIDLAGEGPTEI</sequence>